<feature type="binding site" evidence="15">
    <location>
        <position position="148"/>
    </location>
    <ligand>
        <name>Mg(2+)</name>
        <dbReference type="ChEBI" id="CHEBI:18420"/>
    </ligand>
</feature>
<dbReference type="AlphaFoldDB" id="A0A1M5XY18"/>
<dbReference type="GO" id="GO:0046872">
    <property type="term" value="F:metal ion binding"/>
    <property type="evidence" value="ECO:0007669"/>
    <property type="project" value="UniProtKB-KW"/>
</dbReference>
<organism evidence="18 19">
    <name type="scientific">Sporanaerobacter acetigenes DSM 13106</name>
    <dbReference type="NCBI Taxonomy" id="1123281"/>
    <lineage>
        <taxon>Bacteria</taxon>
        <taxon>Bacillati</taxon>
        <taxon>Bacillota</taxon>
        <taxon>Tissierellia</taxon>
        <taxon>Tissierellales</taxon>
        <taxon>Sporanaerobacteraceae</taxon>
        <taxon>Sporanaerobacter</taxon>
    </lineage>
</organism>
<comment type="catalytic activity">
    <reaction evidence="1 15">
        <text>Endonucleolytic cleavage to 5'-phosphomonoester.</text>
        <dbReference type="EC" id="3.1.26.3"/>
    </reaction>
</comment>
<evidence type="ECO:0000256" key="9">
    <source>
        <dbReference type="ARBA" id="ARBA00022722"/>
    </source>
</evidence>
<dbReference type="SUPFAM" id="SSF69065">
    <property type="entry name" value="RNase III domain-like"/>
    <property type="match status" value="1"/>
</dbReference>
<dbReference type="EC" id="3.1.26.3" evidence="15"/>
<dbReference type="CDD" id="cd10845">
    <property type="entry name" value="DSRM_RNAse_III_family"/>
    <property type="match status" value="1"/>
</dbReference>
<dbReference type="Pfam" id="PF14622">
    <property type="entry name" value="Ribonucleas_3_3"/>
    <property type="match status" value="1"/>
</dbReference>
<feature type="domain" description="RNase III" evidence="17">
    <location>
        <begin position="30"/>
        <end position="159"/>
    </location>
</feature>
<dbReference type="CDD" id="cd00593">
    <property type="entry name" value="RIBOc"/>
    <property type="match status" value="1"/>
</dbReference>
<dbReference type="GO" id="GO:0042802">
    <property type="term" value="F:identical protein binding"/>
    <property type="evidence" value="ECO:0007669"/>
    <property type="project" value="UniProtKB-ARBA"/>
</dbReference>
<evidence type="ECO:0000256" key="1">
    <source>
        <dbReference type="ARBA" id="ARBA00000109"/>
    </source>
</evidence>
<dbReference type="Gene3D" id="1.10.1520.10">
    <property type="entry name" value="Ribonuclease III domain"/>
    <property type="match status" value="1"/>
</dbReference>
<evidence type="ECO:0000256" key="15">
    <source>
        <dbReference type="HAMAP-Rule" id="MF_00104"/>
    </source>
</evidence>
<evidence type="ECO:0000256" key="7">
    <source>
        <dbReference type="ARBA" id="ARBA00022664"/>
    </source>
</evidence>
<feature type="binding site" evidence="15">
    <location>
        <position position="72"/>
    </location>
    <ligand>
        <name>Mg(2+)</name>
        <dbReference type="ChEBI" id="CHEBI:18420"/>
    </ligand>
</feature>
<comment type="cofactor">
    <cofactor evidence="15">
        <name>Mg(2+)</name>
        <dbReference type="ChEBI" id="CHEBI:18420"/>
    </cofactor>
</comment>
<name>A0A1M5XY18_9FIRM</name>
<keyword evidence="9 15" id="KW-0540">Nuclease</keyword>
<dbReference type="PANTHER" id="PTHR11207">
    <property type="entry name" value="RIBONUCLEASE III"/>
    <property type="match status" value="1"/>
</dbReference>
<keyword evidence="19" id="KW-1185">Reference proteome</keyword>
<dbReference type="PROSITE" id="PS50137">
    <property type="entry name" value="DS_RBD"/>
    <property type="match status" value="1"/>
</dbReference>
<dbReference type="InterPro" id="IPR011907">
    <property type="entry name" value="RNase_III"/>
</dbReference>
<evidence type="ECO:0000256" key="10">
    <source>
        <dbReference type="ARBA" id="ARBA00022723"/>
    </source>
</evidence>
<feature type="active site" evidence="15">
    <location>
        <position position="76"/>
    </location>
</feature>
<dbReference type="GO" id="GO:0010468">
    <property type="term" value="P:regulation of gene expression"/>
    <property type="evidence" value="ECO:0007669"/>
    <property type="project" value="TreeGrafter"/>
</dbReference>
<dbReference type="GO" id="GO:0008033">
    <property type="term" value="P:tRNA processing"/>
    <property type="evidence" value="ECO:0007669"/>
    <property type="project" value="UniProtKB-KW"/>
</dbReference>
<evidence type="ECO:0000256" key="5">
    <source>
        <dbReference type="ARBA" id="ARBA00022490"/>
    </source>
</evidence>
<keyword evidence="8 15" id="KW-0819">tRNA processing</keyword>
<dbReference type="PROSITE" id="PS00517">
    <property type="entry name" value="RNASE_3_1"/>
    <property type="match status" value="1"/>
</dbReference>
<keyword evidence="12 15" id="KW-0378">Hydrolase</keyword>
<evidence type="ECO:0000259" key="17">
    <source>
        <dbReference type="PROSITE" id="PS50142"/>
    </source>
</evidence>
<dbReference type="SUPFAM" id="SSF54768">
    <property type="entry name" value="dsRNA-binding domain-like"/>
    <property type="match status" value="1"/>
</dbReference>
<keyword evidence="5 15" id="KW-0963">Cytoplasm</keyword>
<dbReference type="GO" id="GO:0003725">
    <property type="term" value="F:double-stranded RNA binding"/>
    <property type="evidence" value="ECO:0007669"/>
    <property type="project" value="TreeGrafter"/>
</dbReference>
<dbReference type="SMART" id="SM00535">
    <property type="entry name" value="RIBOc"/>
    <property type="match status" value="1"/>
</dbReference>
<comment type="subunit">
    <text evidence="4 15">Homodimer.</text>
</comment>
<gene>
    <name evidence="15" type="primary">rnc</name>
    <name evidence="18" type="ORF">SAMN02745180_01895</name>
</gene>
<evidence type="ECO:0000259" key="16">
    <source>
        <dbReference type="PROSITE" id="PS50137"/>
    </source>
</evidence>
<protein>
    <recommendedName>
        <fullName evidence="15">Ribonuclease 3</fullName>
        <ecNumber evidence="15">3.1.26.3</ecNumber>
    </recommendedName>
    <alternativeName>
        <fullName evidence="15">Ribonuclease III</fullName>
        <shortName evidence="15">RNase III</shortName>
    </alternativeName>
</protein>
<reference evidence="18 19" key="1">
    <citation type="submission" date="2016-11" db="EMBL/GenBank/DDBJ databases">
        <authorList>
            <person name="Jaros S."/>
            <person name="Januszkiewicz K."/>
            <person name="Wedrychowicz H."/>
        </authorList>
    </citation>
    <scope>NUCLEOTIDE SEQUENCE [LARGE SCALE GENOMIC DNA]</scope>
    <source>
        <strain evidence="18 19">DSM 13106</strain>
    </source>
</reference>
<feature type="domain" description="DRBM" evidence="16">
    <location>
        <begin position="187"/>
        <end position="256"/>
    </location>
</feature>
<evidence type="ECO:0000256" key="13">
    <source>
        <dbReference type="ARBA" id="ARBA00022842"/>
    </source>
</evidence>
<evidence type="ECO:0000256" key="14">
    <source>
        <dbReference type="ARBA" id="ARBA00022884"/>
    </source>
</evidence>
<comment type="subcellular location">
    <subcellularLocation>
        <location evidence="2 15">Cytoplasm</location>
    </subcellularLocation>
</comment>
<dbReference type="GO" id="GO:0005737">
    <property type="term" value="C:cytoplasm"/>
    <property type="evidence" value="ECO:0007669"/>
    <property type="project" value="UniProtKB-SubCell"/>
</dbReference>
<accession>A0A1M5XY18</accession>
<evidence type="ECO:0000256" key="6">
    <source>
        <dbReference type="ARBA" id="ARBA00022552"/>
    </source>
</evidence>
<keyword evidence="15" id="KW-0699">rRNA-binding</keyword>
<dbReference type="FunFam" id="1.10.1520.10:FF:000001">
    <property type="entry name" value="Ribonuclease 3"/>
    <property type="match status" value="1"/>
</dbReference>
<dbReference type="GO" id="GO:0006364">
    <property type="term" value="P:rRNA processing"/>
    <property type="evidence" value="ECO:0007669"/>
    <property type="project" value="UniProtKB-UniRule"/>
</dbReference>
<keyword evidence="7 15" id="KW-0507">mRNA processing</keyword>
<proteinExistence type="inferred from homology"/>
<dbReference type="Proteomes" id="UP000184389">
    <property type="component" value="Unassembled WGS sequence"/>
</dbReference>
<dbReference type="SMART" id="SM00358">
    <property type="entry name" value="DSRM"/>
    <property type="match status" value="1"/>
</dbReference>
<dbReference type="NCBIfam" id="TIGR02191">
    <property type="entry name" value="RNaseIII"/>
    <property type="match status" value="1"/>
</dbReference>
<dbReference type="Pfam" id="PF00035">
    <property type="entry name" value="dsrm"/>
    <property type="match status" value="1"/>
</dbReference>
<evidence type="ECO:0000313" key="19">
    <source>
        <dbReference type="Proteomes" id="UP000184389"/>
    </source>
</evidence>
<dbReference type="STRING" id="1123281.SAMN02745180_01895"/>
<evidence type="ECO:0000256" key="12">
    <source>
        <dbReference type="ARBA" id="ARBA00022801"/>
    </source>
</evidence>
<keyword evidence="13 15" id="KW-0460">Magnesium</keyword>
<feature type="binding site" evidence="15">
    <location>
        <position position="145"/>
    </location>
    <ligand>
        <name>Mg(2+)</name>
        <dbReference type="ChEBI" id="CHEBI:18420"/>
    </ligand>
</feature>
<keyword evidence="11 15" id="KW-0255">Endonuclease</keyword>
<dbReference type="GO" id="GO:0004525">
    <property type="term" value="F:ribonuclease III activity"/>
    <property type="evidence" value="ECO:0007669"/>
    <property type="project" value="UniProtKB-UniRule"/>
</dbReference>
<dbReference type="GO" id="GO:0019843">
    <property type="term" value="F:rRNA binding"/>
    <property type="evidence" value="ECO:0007669"/>
    <property type="project" value="UniProtKB-KW"/>
</dbReference>
<dbReference type="InterPro" id="IPR014720">
    <property type="entry name" value="dsRBD_dom"/>
</dbReference>
<dbReference type="EMBL" id="FQXR01000008">
    <property type="protein sequence ID" value="SHI04731.1"/>
    <property type="molecule type" value="Genomic_DNA"/>
</dbReference>
<dbReference type="PROSITE" id="PS50142">
    <property type="entry name" value="RNASE_3_2"/>
    <property type="match status" value="1"/>
</dbReference>
<evidence type="ECO:0000256" key="4">
    <source>
        <dbReference type="ARBA" id="ARBA00011738"/>
    </source>
</evidence>
<dbReference type="GO" id="GO:0006397">
    <property type="term" value="P:mRNA processing"/>
    <property type="evidence" value="ECO:0007669"/>
    <property type="project" value="UniProtKB-UniRule"/>
</dbReference>
<dbReference type="InterPro" id="IPR000999">
    <property type="entry name" value="RNase_III_dom"/>
</dbReference>
<dbReference type="InterPro" id="IPR036389">
    <property type="entry name" value="RNase_III_sf"/>
</dbReference>
<dbReference type="FunFam" id="3.30.160.20:FF:000003">
    <property type="entry name" value="Ribonuclease 3"/>
    <property type="match status" value="1"/>
</dbReference>
<sequence>MGLDIFEALEIFSSFGGRNLIKMYEREKKLNEFEEKINYRFNDIGLLSKALTHSSYANEHKKSHIVYNERLEFLGDSVLSLVVSDYIYKKYPHYPEGDLTKLRATVVCEPALAFIAKRINLGDYLLLGKGEEITGGRERDSILADSLEAIIGAVYLDQGFKSVKNFVINLIEREIIKASKEEDIFIDYKTKLQEILQKNMKSKIEYKLEKEEGPDHDKKFYIVAVIDDRVYGSGLGKSKKEAEQMAAKEALNRIGVQYE</sequence>
<comment type="similarity">
    <text evidence="3">Belongs to the ribonuclease III family.</text>
</comment>
<keyword evidence="6 15" id="KW-0698">rRNA processing</keyword>
<keyword evidence="10 15" id="KW-0479">Metal-binding</keyword>
<comment type="function">
    <text evidence="15">Digests double-stranded RNA. Involved in the processing of primary rRNA transcript to yield the immediate precursors to the large and small rRNAs (23S and 16S). Processes some mRNAs, and tRNAs when they are encoded in the rRNA operon. Processes pre-crRNA and tracrRNA of type II CRISPR loci if present in the organism.</text>
</comment>
<evidence type="ECO:0000256" key="11">
    <source>
        <dbReference type="ARBA" id="ARBA00022759"/>
    </source>
</evidence>
<keyword evidence="14 15" id="KW-0694">RNA-binding</keyword>
<dbReference type="PANTHER" id="PTHR11207:SF0">
    <property type="entry name" value="RIBONUCLEASE 3"/>
    <property type="match status" value="1"/>
</dbReference>
<evidence type="ECO:0000256" key="3">
    <source>
        <dbReference type="ARBA" id="ARBA00010183"/>
    </source>
</evidence>
<evidence type="ECO:0000313" key="18">
    <source>
        <dbReference type="EMBL" id="SHI04731.1"/>
    </source>
</evidence>
<dbReference type="Gene3D" id="3.30.160.20">
    <property type="match status" value="1"/>
</dbReference>
<evidence type="ECO:0000256" key="2">
    <source>
        <dbReference type="ARBA" id="ARBA00004496"/>
    </source>
</evidence>
<evidence type="ECO:0000256" key="8">
    <source>
        <dbReference type="ARBA" id="ARBA00022694"/>
    </source>
</evidence>
<dbReference type="HAMAP" id="MF_00104">
    <property type="entry name" value="RNase_III"/>
    <property type="match status" value="1"/>
</dbReference>
<feature type="active site" evidence="15">
    <location>
        <position position="148"/>
    </location>
</feature>